<proteinExistence type="predicted"/>
<keyword evidence="1" id="KW-0812">Transmembrane</keyword>
<evidence type="ECO:0000313" key="3">
    <source>
        <dbReference type="Proteomes" id="UP000031668"/>
    </source>
</evidence>
<keyword evidence="1" id="KW-0472">Membrane</keyword>
<gene>
    <name evidence="2" type="ORF">RF11_05241</name>
</gene>
<keyword evidence="1" id="KW-1133">Transmembrane helix</keyword>
<reference evidence="2 3" key="1">
    <citation type="journal article" date="2014" name="Genome Biol. Evol.">
        <title>The genome of the myxosporean Thelohanellus kitauei shows adaptations to nutrient acquisition within its fish host.</title>
        <authorList>
            <person name="Yang Y."/>
            <person name="Xiong J."/>
            <person name="Zhou Z."/>
            <person name="Huo F."/>
            <person name="Miao W."/>
            <person name="Ran C."/>
            <person name="Liu Y."/>
            <person name="Zhang J."/>
            <person name="Feng J."/>
            <person name="Wang M."/>
            <person name="Wang M."/>
            <person name="Wang L."/>
            <person name="Yao B."/>
        </authorList>
    </citation>
    <scope>NUCLEOTIDE SEQUENCE [LARGE SCALE GENOMIC DNA]</scope>
    <source>
        <strain evidence="2">Wuqing</strain>
    </source>
</reference>
<name>A0A0C2MH33_THEKT</name>
<dbReference type="EMBL" id="JWZT01004639">
    <property type="protein sequence ID" value="KII63614.1"/>
    <property type="molecule type" value="Genomic_DNA"/>
</dbReference>
<protein>
    <submittedName>
        <fullName evidence="2">Uncharacterized protein</fullName>
    </submittedName>
</protein>
<feature type="transmembrane region" description="Helical" evidence="1">
    <location>
        <begin position="67"/>
        <end position="86"/>
    </location>
</feature>
<keyword evidence="3" id="KW-1185">Reference proteome</keyword>
<sequence length="105" mass="12126">MRFRLVDVVIQFACSNRTCQIVKNYELKELPFYSNAVVYPCENDDHDYTYINDTCALLKTDYPSLKITLIIVSTIMVLVALLTMCLNYRRGPKSIEVLTEQDGHL</sequence>
<evidence type="ECO:0000313" key="2">
    <source>
        <dbReference type="EMBL" id="KII63614.1"/>
    </source>
</evidence>
<comment type="caution">
    <text evidence="2">The sequence shown here is derived from an EMBL/GenBank/DDBJ whole genome shotgun (WGS) entry which is preliminary data.</text>
</comment>
<accession>A0A0C2MH33</accession>
<dbReference type="AlphaFoldDB" id="A0A0C2MH33"/>
<evidence type="ECO:0000256" key="1">
    <source>
        <dbReference type="SAM" id="Phobius"/>
    </source>
</evidence>
<dbReference type="Proteomes" id="UP000031668">
    <property type="component" value="Unassembled WGS sequence"/>
</dbReference>
<organism evidence="2 3">
    <name type="scientific">Thelohanellus kitauei</name>
    <name type="common">Myxosporean</name>
    <dbReference type="NCBI Taxonomy" id="669202"/>
    <lineage>
        <taxon>Eukaryota</taxon>
        <taxon>Metazoa</taxon>
        <taxon>Cnidaria</taxon>
        <taxon>Myxozoa</taxon>
        <taxon>Myxosporea</taxon>
        <taxon>Bivalvulida</taxon>
        <taxon>Platysporina</taxon>
        <taxon>Myxobolidae</taxon>
        <taxon>Thelohanellus</taxon>
    </lineage>
</organism>